<sequence length="308" mass="34255">MTRPPVARHPPAGDSRRTPSTVLSVLARLTDRDLSIVDWLDRHGVFTTDQLTAAFFGAASTASHRLLTLHRLGLIDRFHRPRPAGGFSPWHWVIGPLGVQLAAAARGEKPPSAKTLRERHARLARNPALEHHLAANQFFIDLYRHARHHPRAWLLRWWSARQTADAFHQRIHPDGHALWRESTPDGTVTVGLFLEYDTGTERPIGRLVDKLHQYEELAGDGGPAYPVLFVLPSADREHRLHAVLAAGPARTVPVASTARSGEDAVSPVGPVWLLAGQGYRRRLIELPSQHGRPGSLYRGNGHRLEPEP</sequence>
<evidence type="ECO:0008006" key="3">
    <source>
        <dbReference type="Google" id="ProtNLM"/>
    </source>
</evidence>
<accession>A0ABQ5R9D1</accession>
<dbReference type="RefSeq" id="WP_281904858.1">
    <property type="nucleotide sequence ID" value="NZ_BSDI01000074.1"/>
</dbReference>
<protein>
    <recommendedName>
        <fullName evidence="3">Protein involved in plasmid replication-relaxation</fullName>
    </recommendedName>
</protein>
<dbReference type="EMBL" id="BSDI01000074">
    <property type="protein sequence ID" value="GLI02995.1"/>
    <property type="molecule type" value="Genomic_DNA"/>
</dbReference>
<evidence type="ECO:0000313" key="1">
    <source>
        <dbReference type="EMBL" id="GLI02995.1"/>
    </source>
</evidence>
<dbReference type="Pfam" id="PF13814">
    <property type="entry name" value="Replic_Relax"/>
    <property type="match status" value="1"/>
</dbReference>
<comment type="caution">
    <text evidence="1">The sequence shown here is derived from an EMBL/GenBank/DDBJ whole genome shotgun (WGS) entry which is preliminary data.</text>
</comment>
<reference evidence="1" key="1">
    <citation type="submission" date="2022-12" db="EMBL/GenBank/DDBJ databases">
        <title>New Phytohabitans aurantiacus sp. RD004123 nov., an actinomycete isolated from soil.</title>
        <authorList>
            <person name="Triningsih D.W."/>
            <person name="Harunari E."/>
            <person name="Igarashi Y."/>
        </authorList>
    </citation>
    <scope>NUCLEOTIDE SEQUENCE</scope>
    <source>
        <strain evidence="1">RD004123</strain>
    </source>
</reference>
<proteinExistence type="predicted"/>
<evidence type="ECO:0000313" key="2">
    <source>
        <dbReference type="Proteomes" id="UP001144280"/>
    </source>
</evidence>
<gene>
    <name evidence="1" type="ORF">Pa4123_82730</name>
</gene>
<dbReference type="Proteomes" id="UP001144280">
    <property type="component" value="Unassembled WGS sequence"/>
</dbReference>
<dbReference type="InterPro" id="IPR025855">
    <property type="entry name" value="Replic_Relax"/>
</dbReference>
<keyword evidence="2" id="KW-1185">Reference proteome</keyword>
<name>A0ABQ5R9D1_9ACTN</name>
<organism evidence="1 2">
    <name type="scientific">Phytohabitans aurantiacus</name>
    <dbReference type="NCBI Taxonomy" id="3016789"/>
    <lineage>
        <taxon>Bacteria</taxon>
        <taxon>Bacillati</taxon>
        <taxon>Actinomycetota</taxon>
        <taxon>Actinomycetes</taxon>
        <taxon>Micromonosporales</taxon>
        <taxon>Micromonosporaceae</taxon>
    </lineage>
</organism>